<feature type="non-terminal residue" evidence="1">
    <location>
        <position position="41"/>
    </location>
</feature>
<gene>
    <name evidence="1" type="ORF">DERYTH_LOCUS26557</name>
</gene>
<name>A0A9N9KAT6_9GLOM</name>
<dbReference type="EMBL" id="CAJVPY010056099">
    <property type="protein sequence ID" value="CAG8818088.1"/>
    <property type="molecule type" value="Genomic_DNA"/>
</dbReference>
<proteinExistence type="predicted"/>
<evidence type="ECO:0000313" key="1">
    <source>
        <dbReference type="EMBL" id="CAG8818088.1"/>
    </source>
</evidence>
<organism evidence="1 2">
    <name type="scientific">Dentiscutata erythropus</name>
    <dbReference type="NCBI Taxonomy" id="1348616"/>
    <lineage>
        <taxon>Eukaryota</taxon>
        <taxon>Fungi</taxon>
        <taxon>Fungi incertae sedis</taxon>
        <taxon>Mucoromycota</taxon>
        <taxon>Glomeromycotina</taxon>
        <taxon>Glomeromycetes</taxon>
        <taxon>Diversisporales</taxon>
        <taxon>Gigasporaceae</taxon>
        <taxon>Dentiscutata</taxon>
    </lineage>
</organism>
<dbReference type="AlphaFoldDB" id="A0A9N9KAT6"/>
<dbReference type="Proteomes" id="UP000789405">
    <property type="component" value="Unassembled WGS sequence"/>
</dbReference>
<sequence length="41" mass="4762">LKSKIMRVQPQSNCRSYNDDHYSINQDFSGIYAPPTVLFMP</sequence>
<comment type="caution">
    <text evidence="1">The sequence shown here is derived from an EMBL/GenBank/DDBJ whole genome shotgun (WGS) entry which is preliminary data.</text>
</comment>
<reference evidence="1" key="1">
    <citation type="submission" date="2021-06" db="EMBL/GenBank/DDBJ databases">
        <authorList>
            <person name="Kallberg Y."/>
            <person name="Tangrot J."/>
            <person name="Rosling A."/>
        </authorList>
    </citation>
    <scope>NUCLEOTIDE SEQUENCE</scope>
    <source>
        <strain evidence="1">MA453B</strain>
    </source>
</reference>
<feature type="non-terminal residue" evidence="1">
    <location>
        <position position="1"/>
    </location>
</feature>
<accession>A0A9N9KAT6</accession>
<keyword evidence="2" id="KW-1185">Reference proteome</keyword>
<evidence type="ECO:0000313" key="2">
    <source>
        <dbReference type="Proteomes" id="UP000789405"/>
    </source>
</evidence>
<protein>
    <submittedName>
        <fullName evidence="1">17397_t:CDS:1</fullName>
    </submittedName>
</protein>